<name>A0A975PH27_9BACT</name>
<proteinExistence type="predicted"/>
<sequence>MKILSLFVGVPLVLTVVSCAPSADVQARRILTGDPHWPLVLADAQRTIRHREQQDFWAANARYTPYSYDGRVWVIRVSGAYPVDIWSDFIDLRMRNDGTVLDYAPSQQHESMVSGR</sequence>
<dbReference type="AlphaFoldDB" id="A0A975PH27"/>
<keyword evidence="1" id="KW-0732">Signal</keyword>
<reference evidence="2" key="1">
    <citation type="submission" date="2021-04" db="EMBL/GenBank/DDBJ databases">
        <title>Luteolibacter sp. 32A isolated from the skin of an Anderson's salamander (Ambystoma andersonii).</title>
        <authorList>
            <person name="Spergser J."/>
            <person name="Busse H.-J."/>
        </authorList>
    </citation>
    <scope>NUCLEOTIDE SEQUENCE</scope>
    <source>
        <strain evidence="2">32A</strain>
    </source>
</reference>
<dbReference type="RefSeq" id="WP_211634246.1">
    <property type="nucleotide sequence ID" value="NZ_CP073100.1"/>
</dbReference>
<dbReference type="Proteomes" id="UP000676169">
    <property type="component" value="Chromosome"/>
</dbReference>
<dbReference type="KEGG" id="lamb:KBB96_08415"/>
<dbReference type="EMBL" id="CP073100">
    <property type="protein sequence ID" value="QUE52902.1"/>
    <property type="molecule type" value="Genomic_DNA"/>
</dbReference>
<gene>
    <name evidence="2" type="ORF">KBB96_08415</name>
</gene>
<keyword evidence="3" id="KW-1185">Reference proteome</keyword>
<evidence type="ECO:0000313" key="2">
    <source>
        <dbReference type="EMBL" id="QUE52902.1"/>
    </source>
</evidence>
<accession>A0A975PH27</accession>
<evidence type="ECO:0008006" key="4">
    <source>
        <dbReference type="Google" id="ProtNLM"/>
    </source>
</evidence>
<dbReference type="PROSITE" id="PS51257">
    <property type="entry name" value="PROKAR_LIPOPROTEIN"/>
    <property type="match status" value="1"/>
</dbReference>
<feature type="signal peptide" evidence="1">
    <location>
        <begin position="1"/>
        <end position="23"/>
    </location>
</feature>
<evidence type="ECO:0000313" key="3">
    <source>
        <dbReference type="Proteomes" id="UP000676169"/>
    </source>
</evidence>
<evidence type="ECO:0000256" key="1">
    <source>
        <dbReference type="SAM" id="SignalP"/>
    </source>
</evidence>
<organism evidence="2 3">
    <name type="scientific">Luteolibacter ambystomatis</name>
    <dbReference type="NCBI Taxonomy" id="2824561"/>
    <lineage>
        <taxon>Bacteria</taxon>
        <taxon>Pseudomonadati</taxon>
        <taxon>Verrucomicrobiota</taxon>
        <taxon>Verrucomicrobiia</taxon>
        <taxon>Verrucomicrobiales</taxon>
        <taxon>Verrucomicrobiaceae</taxon>
        <taxon>Luteolibacter</taxon>
    </lineage>
</organism>
<feature type="chain" id="PRO_5037754504" description="Lipoprotein" evidence="1">
    <location>
        <begin position="24"/>
        <end position="116"/>
    </location>
</feature>
<protein>
    <recommendedName>
        <fullName evidence="4">Lipoprotein</fullName>
    </recommendedName>
</protein>